<organism evidence="1 2">
    <name type="scientific">Zarea fungicola</name>
    <dbReference type="NCBI Taxonomy" id="93591"/>
    <lineage>
        <taxon>Eukaryota</taxon>
        <taxon>Fungi</taxon>
        <taxon>Dikarya</taxon>
        <taxon>Ascomycota</taxon>
        <taxon>Pezizomycotina</taxon>
        <taxon>Sordariomycetes</taxon>
        <taxon>Hypocreomycetidae</taxon>
        <taxon>Hypocreales</taxon>
        <taxon>Cordycipitaceae</taxon>
        <taxon>Zarea</taxon>
    </lineage>
</organism>
<accession>A0ACC1MRW3</accession>
<keyword evidence="2" id="KW-1185">Reference proteome</keyword>
<evidence type="ECO:0000313" key="1">
    <source>
        <dbReference type="EMBL" id="KAJ2969448.1"/>
    </source>
</evidence>
<comment type="caution">
    <text evidence="1">The sequence shown here is derived from an EMBL/GenBank/DDBJ whole genome shotgun (WGS) entry which is preliminary data.</text>
</comment>
<proteinExistence type="predicted"/>
<evidence type="ECO:0000313" key="2">
    <source>
        <dbReference type="Proteomes" id="UP001143910"/>
    </source>
</evidence>
<protein>
    <submittedName>
        <fullName evidence="1">Uncharacterized protein</fullName>
    </submittedName>
</protein>
<gene>
    <name evidence="1" type="ORF">NQ176_g8657</name>
</gene>
<name>A0ACC1MRW3_9HYPO</name>
<reference evidence="1" key="1">
    <citation type="submission" date="2022-08" db="EMBL/GenBank/DDBJ databases">
        <title>Genome Sequence of Lecanicillium fungicola.</title>
        <authorList>
            <person name="Buettner E."/>
        </authorList>
    </citation>
    <scope>NUCLEOTIDE SEQUENCE</scope>
    <source>
        <strain evidence="1">Babe33</strain>
    </source>
</reference>
<sequence>MTTDLSSPALAGDLRSRDHDRHAPIRVNSSTALKAAASIAVDDDTSESLSPIISRRPTSKHSRSTGPPLTKENQPKNPLRPTTSNQGNTGLDPLSTVCVTSGRNQSTHSSSPIRIY</sequence>
<dbReference type="EMBL" id="JANJQO010001742">
    <property type="protein sequence ID" value="KAJ2969448.1"/>
    <property type="molecule type" value="Genomic_DNA"/>
</dbReference>
<dbReference type="Proteomes" id="UP001143910">
    <property type="component" value="Unassembled WGS sequence"/>
</dbReference>